<feature type="region of interest" description="Disordered" evidence="1">
    <location>
        <begin position="1"/>
        <end position="44"/>
    </location>
</feature>
<organism evidence="2">
    <name type="scientific">Bemisia-associated genomovirus AdDF</name>
    <dbReference type="NCBI Taxonomy" id="1986477"/>
    <lineage>
        <taxon>Viruses</taxon>
        <taxon>Monodnaviria</taxon>
        <taxon>Shotokuvirae</taxon>
        <taxon>Cressdnaviricota</taxon>
        <taxon>Repensiviricetes</taxon>
        <taxon>Geplafuvirales</taxon>
        <taxon>Genomoviridae</taxon>
        <taxon>Gemyduguivirus</taxon>
        <taxon>Gemyduguivirus bemta1</taxon>
    </lineage>
</organism>
<evidence type="ECO:0000313" key="2">
    <source>
        <dbReference type="EMBL" id="ASB32512.1"/>
    </source>
</evidence>
<dbReference type="RefSeq" id="YP_009388633.1">
    <property type="nucleotide sequence ID" value="NC_035137.1"/>
</dbReference>
<keyword evidence="2" id="KW-0167">Capsid protein</keyword>
<dbReference type="OrthoDB" id="7982at10239"/>
<keyword evidence="2" id="KW-0946">Virion</keyword>
<proteinExistence type="predicted"/>
<evidence type="ECO:0000256" key="1">
    <source>
        <dbReference type="SAM" id="MobiDB-lite"/>
    </source>
</evidence>
<dbReference type="GO" id="GO:0019028">
    <property type="term" value="C:viral capsid"/>
    <property type="evidence" value="ECO:0007669"/>
    <property type="project" value="UniProtKB-KW"/>
</dbReference>
<keyword evidence="3" id="KW-1185">Reference proteome</keyword>
<dbReference type="GeneID" id="33194367"/>
<sequence length="290" mass="33206">MPFRRSHARSTRYRRRTTRRVTRRPARRTITRRRPTRNGYNSRRRILNIASTKKQDNMLPVVAANDGTSTVPGPLTINGNQPMMLLWCATARDRVSNVGRDNASSVRESDLVYMRGLKEKINITTTTQASWHWRRICFTAKGVNQFLTALDSLETSAGWVRLLTNINNTTSGNNILGYVFKGTQGVDWYDAFTAKVDTNRVSIKYDQTRNFSSGNAQGRYFKHKNWFPMNQNLMYSNDEAGESESNDNHSTLGRAGMGDYYVLDFITCATNQSADTMLFTPEATLYWHEK</sequence>
<reference evidence="2" key="1">
    <citation type="journal article" date="2017" name="Arch. Virol.">
        <title>Discovery of two small circular ssDNA viruses associated with the whitefly Bemisia tabaci.</title>
        <authorList>
            <person name="Nakasu E.Y.T."/>
            <person name="Melo F.L."/>
            <person name="Michereff-Filho M."/>
            <person name="Nagata T."/>
            <person name="Ribeiro B.M."/>
            <person name="Ribeiro S.G."/>
            <person name="Lacorte C."/>
            <person name="Inoue-Nagata A.K."/>
        </authorList>
    </citation>
    <scope>NUCLEOTIDE SEQUENCE [LARGE SCALE GENOMIC DNA]</scope>
    <source>
        <strain evidence="2">AdDF</strain>
    </source>
</reference>
<protein>
    <submittedName>
        <fullName evidence="2">Putative coat protein</fullName>
    </submittedName>
</protein>
<evidence type="ECO:0000313" key="3">
    <source>
        <dbReference type="Proteomes" id="UP000202286"/>
    </source>
</evidence>
<dbReference type="Proteomes" id="UP000202286">
    <property type="component" value="Segment"/>
</dbReference>
<dbReference type="EMBL" id="KY230613">
    <property type="protein sequence ID" value="ASB32512.1"/>
    <property type="molecule type" value="Genomic_DNA"/>
</dbReference>
<gene>
    <name evidence="2" type="primary">CP</name>
</gene>
<name>A0A1Z2X285_9VIRU</name>
<dbReference type="KEGG" id="vg:33194367"/>
<accession>A0A1Z2X285</accession>